<proteinExistence type="predicted"/>
<organism evidence="2 3">
    <name type="scientific">Sinanodonta woodiana</name>
    <name type="common">Chinese pond mussel</name>
    <name type="synonym">Anodonta woodiana</name>
    <dbReference type="NCBI Taxonomy" id="1069815"/>
    <lineage>
        <taxon>Eukaryota</taxon>
        <taxon>Metazoa</taxon>
        <taxon>Spiralia</taxon>
        <taxon>Lophotrochozoa</taxon>
        <taxon>Mollusca</taxon>
        <taxon>Bivalvia</taxon>
        <taxon>Autobranchia</taxon>
        <taxon>Heteroconchia</taxon>
        <taxon>Palaeoheterodonta</taxon>
        <taxon>Unionida</taxon>
        <taxon>Unionoidea</taxon>
        <taxon>Unionidae</taxon>
        <taxon>Unioninae</taxon>
        <taxon>Sinanodonta</taxon>
    </lineage>
</organism>
<dbReference type="AlphaFoldDB" id="A0ABD3WYA3"/>
<feature type="coiled-coil region" evidence="1">
    <location>
        <begin position="38"/>
        <end position="65"/>
    </location>
</feature>
<dbReference type="Proteomes" id="UP001634394">
    <property type="component" value="Unassembled WGS sequence"/>
</dbReference>
<dbReference type="EMBL" id="JBJQND010000004">
    <property type="protein sequence ID" value="KAL3878946.1"/>
    <property type="molecule type" value="Genomic_DNA"/>
</dbReference>
<reference evidence="2 3" key="1">
    <citation type="submission" date="2024-11" db="EMBL/GenBank/DDBJ databases">
        <title>Chromosome-level genome assembly of the freshwater bivalve Anodonta woodiana.</title>
        <authorList>
            <person name="Chen X."/>
        </authorList>
    </citation>
    <scope>NUCLEOTIDE SEQUENCE [LARGE SCALE GENOMIC DNA]</scope>
    <source>
        <strain evidence="2">MN2024</strain>
        <tissue evidence="2">Gills</tissue>
    </source>
</reference>
<sequence>MAEGGTDTLTIIFGHRINPDTDLGTTLQTSTPNFKVQSRSHLEEIEKLERECKALENQIQGNLTSLENEIRRSLGYGANAKLNRNFQKPLFRPATYDGSDPWEDFRVHLNLLQKLTTGPKIKKQCFWHQIYEEVHRQY</sequence>
<accession>A0ABD3WYA3</accession>
<evidence type="ECO:0000313" key="2">
    <source>
        <dbReference type="EMBL" id="KAL3878946.1"/>
    </source>
</evidence>
<keyword evidence="1" id="KW-0175">Coiled coil</keyword>
<evidence type="ECO:0000313" key="3">
    <source>
        <dbReference type="Proteomes" id="UP001634394"/>
    </source>
</evidence>
<keyword evidence="3" id="KW-1185">Reference proteome</keyword>
<gene>
    <name evidence="2" type="ORF">ACJMK2_031270</name>
</gene>
<protein>
    <submittedName>
        <fullName evidence="2">Uncharacterized protein</fullName>
    </submittedName>
</protein>
<comment type="caution">
    <text evidence="2">The sequence shown here is derived from an EMBL/GenBank/DDBJ whole genome shotgun (WGS) entry which is preliminary data.</text>
</comment>
<name>A0ABD3WYA3_SINWO</name>
<evidence type="ECO:0000256" key="1">
    <source>
        <dbReference type="SAM" id="Coils"/>
    </source>
</evidence>